<feature type="compositionally biased region" description="Basic and acidic residues" evidence="1">
    <location>
        <begin position="212"/>
        <end position="223"/>
    </location>
</feature>
<protein>
    <recommendedName>
        <fullName evidence="3">Replication protein</fullName>
    </recommendedName>
</protein>
<evidence type="ECO:0008006" key="3">
    <source>
        <dbReference type="Google" id="ProtNLM"/>
    </source>
</evidence>
<proteinExistence type="predicted"/>
<name>A0A2H9T3I1_9ZZZZ</name>
<dbReference type="EMBL" id="NSIT01000394">
    <property type="protein sequence ID" value="PJE77749.1"/>
    <property type="molecule type" value="Genomic_DNA"/>
</dbReference>
<sequence>MTKDASRVLRLMNTVNSKNGAVCYVAHVEQNPQGDPVRYDFEWLCEQLLPVARWDIEDQKAKRKAARLQMVSSSRSGRVGLQGNKLAWDRLEDLRKLVQLRGGVPDGERMVNLFWQLNFLLLSGATNARQMFHEAAALARQINPDWNYRTAELSTLYHKAKAYNAGEKIEFNGKKYPALYTPRNDTLINIFRITDDEQEQLRTIISKEKSRRRDKDRKLEMRRSSGMQARAEYERNAQNKRIQAISLRQQGMSLRGITSELDVSWGGCSALFTCVLNQSQWRIMAYNGVACIPKPSFDGFKKENSSSKTTTSSV</sequence>
<reference evidence="2" key="1">
    <citation type="journal article" date="2017" name="Appl. Environ. Microbiol.">
        <title>Molecular characterization of an Endozoicomonas-like organism causing infection in king scallop Pecten maximus L.</title>
        <authorList>
            <person name="Cano I."/>
            <person name="van Aerle R."/>
            <person name="Ross S."/>
            <person name="Verner-Jeffreys D.W."/>
            <person name="Paley R.K."/>
            <person name="Rimmer G."/>
            <person name="Ryder D."/>
            <person name="Hooper P."/>
            <person name="Stone D."/>
            <person name="Feist S.W."/>
        </authorList>
    </citation>
    <scope>NUCLEOTIDE SEQUENCE</scope>
</reference>
<organism evidence="2">
    <name type="scientific">invertebrate metagenome</name>
    <dbReference type="NCBI Taxonomy" id="1711999"/>
    <lineage>
        <taxon>unclassified sequences</taxon>
        <taxon>metagenomes</taxon>
        <taxon>organismal metagenomes</taxon>
    </lineage>
</organism>
<gene>
    <name evidence="2" type="ORF">CI610_03320</name>
</gene>
<evidence type="ECO:0000256" key="1">
    <source>
        <dbReference type="SAM" id="MobiDB-lite"/>
    </source>
</evidence>
<dbReference type="AlphaFoldDB" id="A0A2H9T3I1"/>
<accession>A0A2H9T3I1</accession>
<evidence type="ECO:0000313" key="2">
    <source>
        <dbReference type="EMBL" id="PJE77749.1"/>
    </source>
</evidence>
<comment type="caution">
    <text evidence="2">The sequence shown here is derived from an EMBL/GenBank/DDBJ whole genome shotgun (WGS) entry which is preliminary data.</text>
</comment>
<feature type="region of interest" description="Disordered" evidence="1">
    <location>
        <begin position="212"/>
        <end position="235"/>
    </location>
</feature>